<evidence type="ECO:0000313" key="2">
    <source>
        <dbReference type="Proteomes" id="UP000199477"/>
    </source>
</evidence>
<proteinExistence type="predicted"/>
<sequence length="118" mass="13259">MSYIDGFVIAVPNANRDKFITHARTFDAIFVEFGAIRVVECWGDDVPDGKVTDFRRAVQAKEDESVVFSWVEWPDKATRDAGMEKFMKDPRMEAASDCPFDGKRMIFGGFKAVVSLPG</sequence>
<name>A0A1I2K5W4_9GAMM</name>
<organism evidence="1 2">
    <name type="scientific">Dyella marensis</name>
    <dbReference type="NCBI Taxonomy" id="500610"/>
    <lineage>
        <taxon>Bacteria</taxon>
        <taxon>Pseudomonadati</taxon>
        <taxon>Pseudomonadota</taxon>
        <taxon>Gammaproteobacteria</taxon>
        <taxon>Lysobacterales</taxon>
        <taxon>Rhodanobacteraceae</taxon>
        <taxon>Dyella</taxon>
    </lineage>
</organism>
<dbReference type="AlphaFoldDB" id="A0A1I2K5W4"/>
<reference evidence="2" key="1">
    <citation type="submission" date="2016-10" db="EMBL/GenBank/DDBJ databases">
        <authorList>
            <person name="Varghese N."/>
            <person name="Submissions S."/>
        </authorList>
    </citation>
    <scope>NUCLEOTIDE SEQUENCE [LARGE SCALE GENOMIC DNA]</scope>
    <source>
        <strain evidence="2">UNC178MFTsu3.1</strain>
    </source>
</reference>
<keyword evidence="2" id="KW-1185">Reference proteome</keyword>
<dbReference type="RefSeq" id="WP_026633425.1">
    <property type="nucleotide sequence ID" value="NZ_FONH01000037.1"/>
</dbReference>
<dbReference type="Gene3D" id="3.30.70.100">
    <property type="match status" value="1"/>
</dbReference>
<dbReference type="SUPFAM" id="SSF54909">
    <property type="entry name" value="Dimeric alpha+beta barrel"/>
    <property type="match status" value="1"/>
</dbReference>
<evidence type="ECO:0000313" key="1">
    <source>
        <dbReference type="EMBL" id="SFF60306.1"/>
    </source>
</evidence>
<gene>
    <name evidence="1" type="ORF">SAMN02799615_04348</name>
</gene>
<protein>
    <submittedName>
        <fullName evidence="1">Uncharacterized conserved protein YbaA, DUF1428 family</fullName>
    </submittedName>
</protein>
<dbReference type="Proteomes" id="UP000199477">
    <property type="component" value="Unassembled WGS sequence"/>
</dbReference>
<dbReference type="PIRSF" id="PIRSF007028">
    <property type="entry name" value="UCP007028"/>
    <property type="match status" value="1"/>
</dbReference>
<dbReference type="InterPro" id="IPR009874">
    <property type="entry name" value="DUF1428"/>
</dbReference>
<dbReference type="STRING" id="500610.SAMN02799615_04348"/>
<dbReference type="InterPro" id="IPR011008">
    <property type="entry name" value="Dimeric_a/b-barrel"/>
</dbReference>
<dbReference type="EMBL" id="FONH01000037">
    <property type="protein sequence ID" value="SFF60306.1"/>
    <property type="molecule type" value="Genomic_DNA"/>
</dbReference>
<accession>A0A1I2K5W4</accession>
<dbReference type="Pfam" id="PF07237">
    <property type="entry name" value="DUF1428"/>
    <property type="match status" value="1"/>
</dbReference>